<evidence type="ECO:0000256" key="4">
    <source>
        <dbReference type="ARBA" id="ARBA00022691"/>
    </source>
</evidence>
<evidence type="ECO:0000313" key="10">
    <source>
        <dbReference type="EMBL" id="RGW81014.1"/>
    </source>
</evidence>
<evidence type="ECO:0000256" key="7">
    <source>
        <dbReference type="PROSITE-ProRule" id="PRU01016"/>
    </source>
</evidence>
<feature type="active site" evidence="7">
    <location>
        <position position="83"/>
    </location>
</feature>
<dbReference type="PRINTS" id="PR00105">
    <property type="entry name" value="C5METTRFRASE"/>
</dbReference>
<dbReference type="AlphaFoldDB" id="A0AA92UJS3"/>
<dbReference type="GO" id="GO:0009307">
    <property type="term" value="P:DNA restriction-modification system"/>
    <property type="evidence" value="ECO:0007669"/>
    <property type="project" value="UniProtKB-KW"/>
</dbReference>
<dbReference type="EC" id="2.1.1.37" evidence="1"/>
<dbReference type="Gene3D" id="3.90.120.10">
    <property type="entry name" value="DNA Methylase, subunit A, domain 2"/>
    <property type="match status" value="1"/>
</dbReference>
<dbReference type="GO" id="GO:0003677">
    <property type="term" value="F:DNA binding"/>
    <property type="evidence" value="ECO:0007669"/>
    <property type="project" value="TreeGrafter"/>
</dbReference>
<evidence type="ECO:0000256" key="5">
    <source>
        <dbReference type="ARBA" id="ARBA00022747"/>
    </source>
</evidence>
<comment type="caution">
    <text evidence="11">The sequence shown here is derived from an EMBL/GenBank/DDBJ whole genome shotgun (WGS) entry which is preliminary data.</text>
</comment>
<dbReference type="Proteomes" id="UP000285604">
    <property type="component" value="Unassembled WGS sequence"/>
</dbReference>
<evidence type="ECO:0000256" key="3">
    <source>
        <dbReference type="ARBA" id="ARBA00022679"/>
    </source>
</evidence>
<dbReference type="EMBL" id="QSCI01000119">
    <property type="protein sequence ID" value="RGX89354.1"/>
    <property type="molecule type" value="Genomic_DNA"/>
</dbReference>
<evidence type="ECO:0000256" key="2">
    <source>
        <dbReference type="ARBA" id="ARBA00022603"/>
    </source>
</evidence>
<dbReference type="Gene3D" id="3.40.50.150">
    <property type="entry name" value="Vaccinia Virus protein VP39"/>
    <property type="match status" value="1"/>
</dbReference>
<keyword evidence="2 7" id="KW-0489">Methyltransferase</keyword>
<dbReference type="InterPro" id="IPR001525">
    <property type="entry name" value="C5_MeTfrase"/>
</dbReference>
<dbReference type="SUPFAM" id="SSF53335">
    <property type="entry name" value="S-adenosyl-L-methionine-dependent methyltransferases"/>
    <property type="match status" value="1"/>
</dbReference>
<evidence type="ECO:0000313" key="12">
    <source>
        <dbReference type="Proteomes" id="UP000285604"/>
    </source>
</evidence>
<dbReference type="Pfam" id="PF00145">
    <property type="entry name" value="DNA_methylase"/>
    <property type="match status" value="1"/>
</dbReference>
<dbReference type="Proteomes" id="UP000420707">
    <property type="component" value="Unassembled WGS sequence"/>
</dbReference>
<dbReference type="GO" id="GO:0003886">
    <property type="term" value="F:DNA (cytosine-5-)-methyltransferase activity"/>
    <property type="evidence" value="ECO:0007669"/>
    <property type="project" value="UniProtKB-EC"/>
</dbReference>
<evidence type="ECO:0000256" key="6">
    <source>
        <dbReference type="ARBA" id="ARBA00047422"/>
    </source>
</evidence>
<name>A0AA92UJS3_9BACT</name>
<organism evidence="11 12">
    <name type="scientific">Segatella copri</name>
    <dbReference type="NCBI Taxonomy" id="165179"/>
    <lineage>
        <taxon>Bacteria</taxon>
        <taxon>Pseudomonadati</taxon>
        <taxon>Bacteroidota</taxon>
        <taxon>Bacteroidia</taxon>
        <taxon>Bacteroidales</taxon>
        <taxon>Prevotellaceae</taxon>
        <taxon>Segatella</taxon>
    </lineage>
</organism>
<gene>
    <name evidence="10" type="ORF">DWV53_05010</name>
    <name evidence="11" type="ORF">DXA63_15175</name>
    <name evidence="9" type="ORF">F7D90_07605</name>
</gene>
<sequence length="375" mass="43856">MKQYKFVDLFAGCGGLSLGLQQAGFTPWFVNEIVEQFCNTYKYNHELSDDHYFVGDIADLNQHLDEYKNLLSDITLVCGGPPCQGFSMANRQRILDDPRNSLYKQYLIFLQNVRPKFFIMENVKGMMNKIEEIKENFKEYLGEEYQFDYALVKAQDYGVPQNRERFIMIGNRVNISPKLIFEEIYKHKRKPFVLKDALDGLPHLVAKKEKGSKGIECAESGFTECDFTYIHNDFYKFINGEKDIKKLYNHKNRYNNERDIEIYRRLPQGANSLHESIADIMPYKRRNGIFKDKYFKLDETQICKTITSHMRFDCNMYIHPWDARGLSPREAARIQTFPDDYVITGSQNMWYAQVGNAVPVKLAKAIGDGIMKFIK</sequence>
<dbReference type="GO" id="GO:0032259">
    <property type="term" value="P:methylation"/>
    <property type="evidence" value="ECO:0007669"/>
    <property type="project" value="UniProtKB-KW"/>
</dbReference>
<evidence type="ECO:0000313" key="9">
    <source>
        <dbReference type="EMBL" id="MQN31818.1"/>
    </source>
</evidence>
<dbReference type="RefSeq" id="WP_118152069.1">
    <property type="nucleotide sequence ID" value="NZ_JAHOMZ010000031.1"/>
</dbReference>
<evidence type="ECO:0000313" key="11">
    <source>
        <dbReference type="EMBL" id="RGX89354.1"/>
    </source>
</evidence>
<keyword evidence="3 7" id="KW-0808">Transferase</keyword>
<dbReference type="InterPro" id="IPR029063">
    <property type="entry name" value="SAM-dependent_MTases_sf"/>
</dbReference>
<dbReference type="InterPro" id="IPR050390">
    <property type="entry name" value="C5-Methyltransferase"/>
</dbReference>
<keyword evidence="4 7" id="KW-0949">S-adenosyl-L-methionine</keyword>
<evidence type="ECO:0000256" key="8">
    <source>
        <dbReference type="RuleBase" id="RU000416"/>
    </source>
</evidence>
<dbReference type="NCBIfam" id="TIGR00675">
    <property type="entry name" value="dcm"/>
    <property type="match status" value="1"/>
</dbReference>
<proteinExistence type="inferred from homology"/>
<dbReference type="PROSITE" id="PS51679">
    <property type="entry name" value="SAM_MT_C5"/>
    <property type="match status" value="1"/>
</dbReference>
<dbReference type="EMBL" id="VZCR01000047">
    <property type="protein sequence ID" value="MQN31818.1"/>
    <property type="molecule type" value="Genomic_DNA"/>
</dbReference>
<dbReference type="PANTHER" id="PTHR10629:SF52">
    <property type="entry name" value="DNA (CYTOSINE-5)-METHYLTRANSFERASE 1"/>
    <property type="match status" value="1"/>
</dbReference>
<keyword evidence="5" id="KW-0680">Restriction system</keyword>
<reference evidence="9" key="3">
    <citation type="submission" date="2023-08" db="EMBL/GenBank/DDBJ databases">
        <title>Distinct polysaccharide growth profiles of human intestinal Prevotella copri isolates.</title>
        <authorList>
            <person name="Fehlner-Peach H."/>
            <person name="Magnabosco C."/>
            <person name="Raghavan V."/>
            <person name="Scher J.U."/>
            <person name="Tett A."/>
            <person name="Cox L.M."/>
            <person name="Gottsegen C."/>
            <person name="Watters A."/>
            <person name="Wiltshire- Gordon J.D."/>
            <person name="Segata N."/>
            <person name="Bonneau R."/>
            <person name="Littman D.R."/>
        </authorList>
    </citation>
    <scope>NUCLEOTIDE SEQUENCE</scope>
    <source>
        <strain evidence="9">IAP146</strain>
    </source>
</reference>
<accession>A0AA92UJS3</accession>
<evidence type="ECO:0000313" key="14">
    <source>
        <dbReference type="Proteomes" id="UP000420707"/>
    </source>
</evidence>
<evidence type="ECO:0000313" key="13">
    <source>
        <dbReference type="Proteomes" id="UP000285776"/>
    </source>
</evidence>
<comment type="similarity">
    <text evidence="7 8">Belongs to the class I-like SAM-binding methyltransferase superfamily. C5-methyltransferase family.</text>
</comment>
<dbReference type="Proteomes" id="UP000285776">
    <property type="component" value="Unassembled WGS sequence"/>
</dbReference>
<reference evidence="12 13" key="1">
    <citation type="submission" date="2018-08" db="EMBL/GenBank/DDBJ databases">
        <title>A genome reference for cultivated species of the human gut microbiota.</title>
        <authorList>
            <person name="Zou Y."/>
            <person name="Xue W."/>
            <person name="Luo G."/>
        </authorList>
    </citation>
    <scope>NUCLEOTIDE SEQUENCE [LARGE SCALE GENOMIC DNA]</scope>
    <source>
        <strain evidence="10 13">AF10-17</strain>
        <strain evidence="11 12">OF03-3</strain>
    </source>
</reference>
<protein>
    <recommendedName>
        <fullName evidence="1">DNA (cytosine-5-)-methyltransferase</fullName>
        <ecNumber evidence="1">2.1.1.37</ecNumber>
    </recommendedName>
</protein>
<comment type="catalytic activity">
    <reaction evidence="6">
        <text>a 2'-deoxycytidine in DNA + S-adenosyl-L-methionine = a 5-methyl-2'-deoxycytidine in DNA + S-adenosyl-L-homocysteine + H(+)</text>
        <dbReference type="Rhea" id="RHEA:13681"/>
        <dbReference type="Rhea" id="RHEA-COMP:11369"/>
        <dbReference type="Rhea" id="RHEA-COMP:11370"/>
        <dbReference type="ChEBI" id="CHEBI:15378"/>
        <dbReference type="ChEBI" id="CHEBI:57856"/>
        <dbReference type="ChEBI" id="CHEBI:59789"/>
        <dbReference type="ChEBI" id="CHEBI:85452"/>
        <dbReference type="ChEBI" id="CHEBI:85454"/>
        <dbReference type="EC" id="2.1.1.37"/>
    </reaction>
</comment>
<dbReference type="GO" id="GO:0044027">
    <property type="term" value="P:negative regulation of gene expression via chromosomal CpG island methylation"/>
    <property type="evidence" value="ECO:0007669"/>
    <property type="project" value="TreeGrafter"/>
</dbReference>
<reference evidence="14" key="2">
    <citation type="submission" date="2019-09" db="EMBL/GenBank/DDBJ databases">
        <title>Distinct polysaccharide growth profiles of human intestinal Prevotella copri isolates.</title>
        <authorList>
            <person name="Fehlner-Peach H."/>
            <person name="Magnabosco C."/>
            <person name="Raghavan V."/>
            <person name="Scher J.U."/>
            <person name="Tett A."/>
            <person name="Cox L.M."/>
            <person name="Gottsegen C."/>
            <person name="Watters A."/>
            <person name="Wiltshire- Gordon J.D."/>
            <person name="Segata N."/>
            <person name="Bonneau R."/>
            <person name="Littman D.R."/>
        </authorList>
    </citation>
    <scope>NUCLEOTIDE SEQUENCE [LARGE SCALE GENOMIC DNA]</scope>
    <source>
        <strain evidence="14">iAP146</strain>
    </source>
</reference>
<dbReference type="PANTHER" id="PTHR10629">
    <property type="entry name" value="CYTOSINE-SPECIFIC METHYLTRANSFERASE"/>
    <property type="match status" value="1"/>
</dbReference>
<dbReference type="EMBL" id="QSAV01000012">
    <property type="protein sequence ID" value="RGW81014.1"/>
    <property type="molecule type" value="Genomic_DNA"/>
</dbReference>
<evidence type="ECO:0000256" key="1">
    <source>
        <dbReference type="ARBA" id="ARBA00011975"/>
    </source>
</evidence>